<dbReference type="GO" id="GO:0006310">
    <property type="term" value="P:DNA recombination"/>
    <property type="evidence" value="ECO:0007669"/>
    <property type="project" value="UniProtKB-KW"/>
</dbReference>
<accession>A0A9P6WX99</accession>
<proteinExistence type="predicted"/>
<dbReference type="EMBL" id="JAANQT010003776">
    <property type="protein sequence ID" value="KAG1300753.1"/>
    <property type="molecule type" value="Genomic_DNA"/>
</dbReference>
<dbReference type="Proteomes" id="UP000716291">
    <property type="component" value="Unassembled WGS sequence"/>
</dbReference>
<dbReference type="InterPro" id="IPR013762">
    <property type="entry name" value="Integrase-like_cat_sf"/>
</dbReference>
<keyword evidence="1" id="KW-0233">DNA recombination</keyword>
<sequence>MSNRTLFLTYLDIDDKQSSSVRPTTVANWIKAAFKEAGIDTTHFQAHSIRSASSTKAVELGHSIQDVKKHANWSLNSNTFENFYYKPSSQLSSSTAINNSIFSTTDNSITLEVGVESTGISLGTTSNTNVDETKTENVIHARPWYKYFW</sequence>
<keyword evidence="3" id="KW-1185">Reference proteome</keyword>
<reference evidence="2" key="1">
    <citation type="journal article" date="2020" name="Microb. Genom.">
        <title>Genetic diversity of clinical and environmental Mucorales isolates obtained from an investigation of mucormycosis cases among solid organ transplant recipients.</title>
        <authorList>
            <person name="Nguyen M.H."/>
            <person name="Kaul D."/>
            <person name="Muto C."/>
            <person name="Cheng S.J."/>
            <person name="Richter R.A."/>
            <person name="Bruno V.M."/>
            <person name="Liu G."/>
            <person name="Beyhan S."/>
            <person name="Sundermann A.J."/>
            <person name="Mounaud S."/>
            <person name="Pasculle A.W."/>
            <person name="Nierman W.C."/>
            <person name="Driscoll E."/>
            <person name="Cumbie R."/>
            <person name="Clancy C.J."/>
            <person name="Dupont C.L."/>
        </authorList>
    </citation>
    <scope>NUCLEOTIDE SEQUENCE</scope>
    <source>
        <strain evidence="2">GL11</strain>
    </source>
</reference>
<dbReference type="SUPFAM" id="SSF56349">
    <property type="entry name" value="DNA breaking-rejoining enzymes"/>
    <property type="match status" value="1"/>
</dbReference>
<evidence type="ECO:0008006" key="4">
    <source>
        <dbReference type="Google" id="ProtNLM"/>
    </source>
</evidence>
<protein>
    <recommendedName>
        <fullName evidence="4">Tyr recombinase domain-containing protein</fullName>
    </recommendedName>
</protein>
<dbReference type="GO" id="GO:0015074">
    <property type="term" value="P:DNA integration"/>
    <property type="evidence" value="ECO:0007669"/>
    <property type="project" value="InterPro"/>
</dbReference>
<evidence type="ECO:0000313" key="2">
    <source>
        <dbReference type="EMBL" id="KAG1300753.1"/>
    </source>
</evidence>
<dbReference type="GO" id="GO:0003677">
    <property type="term" value="F:DNA binding"/>
    <property type="evidence" value="ECO:0007669"/>
    <property type="project" value="InterPro"/>
</dbReference>
<name>A0A9P6WX99_RHIOR</name>
<dbReference type="InterPro" id="IPR011010">
    <property type="entry name" value="DNA_brk_join_enz"/>
</dbReference>
<gene>
    <name evidence="2" type="ORF">G6F64_012412</name>
</gene>
<organism evidence="2 3">
    <name type="scientific">Rhizopus oryzae</name>
    <name type="common">Mucormycosis agent</name>
    <name type="synonym">Rhizopus arrhizus var. delemar</name>
    <dbReference type="NCBI Taxonomy" id="64495"/>
    <lineage>
        <taxon>Eukaryota</taxon>
        <taxon>Fungi</taxon>
        <taxon>Fungi incertae sedis</taxon>
        <taxon>Mucoromycota</taxon>
        <taxon>Mucoromycotina</taxon>
        <taxon>Mucoromycetes</taxon>
        <taxon>Mucorales</taxon>
        <taxon>Mucorineae</taxon>
        <taxon>Rhizopodaceae</taxon>
        <taxon>Rhizopus</taxon>
    </lineage>
</organism>
<evidence type="ECO:0000313" key="3">
    <source>
        <dbReference type="Proteomes" id="UP000716291"/>
    </source>
</evidence>
<dbReference type="AlphaFoldDB" id="A0A9P6WX99"/>
<dbReference type="Gene3D" id="1.10.443.10">
    <property type="entry name" value="Intergrase catalytic core"/>
    <property type="match status" value="1"/>
</dbReference>
<evidence type="ECO:0000256" key="1">
    <source>
        <dbReference type="ARBA" id="ARBA00023172"/>
    </source>
</evidence>
<comment type="caution">
    <text evidence="2">The sequence shown here is derived from an EMBL/GenBank/DDBJ whole genome shotgun (WGS) entry which is preliminary data.</text>
</comment>
<dbReference type="OrthoDB" id="2257766at2759"/>